<dbReference type="Proteomes" id="UP001159363">
    <property type="component" value="Chromosome 4"/>
</dbReference>
<evidence type="ECO:0000313" key="1">
    <source>
        <dbReference type="EMBL" id="KAJ8882554.1"/>
    </source>
</evidence>
<reference evidence="1 2" key="1">
    <citation type="submission" date="2023-02" db="EMBL/GenBank/DDBJ databases">
        <title>LHISI_Scaffold_Assembly.</title>
        <authorList>
            <person name="Stuart O.P."/>
            <person name="Cleave R."/>
            <person name="Magrath M.J.L."/>
            <person name="Mikheyev A.S."/>
        </authorList>
    </citation>
    <scope>NUCLEOTIDE SEQUENCE [LARGE SCALE GENOMIC DNA]</scope>
    <source>
        <strain evidence="1">Daus_M_001</strain>
        <tissue evidence="1">Leg muscle</tissue>
    </source>
</reference>
<gene>
    <name evidence="1" type="ORF">PR048_014365</name>
</gene>
<comment type="caution">
    <text evidence="1">The sequence shown here is derived from an EMBL/GenBank/DDBJ whole genome shotgun (WGS) entry which is preliminary data.</text>
</comment>
<dbReference type="EMBL" id="JARBHB010000005">
    <property type="protein sequence ID" value="KAJ8882554.1"/>
    <property type="molecule type" value="Genomic_DNA"/>
</dbReference>
<sequence>MAMLQRVQNEFLKIAAHVPRYIPTQELHRELQQPMLMDVVRDMAEKFCATAPESTDLLISVLGDYDPEKP</sequence>
<name>A0ABQ9HE29_9NEOP</name>
<protein>
    <submittedName>
        <fullName evidence="1">Uncharacterized protein</fullName>
    </submittedName>
</protein>
<evidence type="ECO:0000313" key="2">
    <source>
        <dbReference type="Proteomes" id="UP001159363"/>
    </source>
</evidence>
<organism evidence="1 2">
    <name type="scientific">Dryococelus australis</name>
    <dbReference type="NCBI Taxonomy" id="614101"/>
    <lineage>
        <taxon>Eukaryota</taxon>
        <taxon>Metazoa</taxon>
        <taxon>Ecdysozoa</taxon>
        <taxon>Arthropoda</taxon>
        <taxon>Hexapoda</taxon>
        <taxon>Insecta</taxon>
        <taxon>Pterygota</taxon>
        <taxon>Neoptera</taxon>
        <taxon>Polyneoptera</taxon>
        <taxon>Phasmatodea</taxon>
        <taxon>Verophasmatodea</taxon>
        <taxon>Anareolatae</taxon>
        <taxon>Phasmatidae</taxon>
        <taxon>Eurycanthinae</taxon>
        <taxon>Dryococelus</taxon>
    </lineage>
</organism>
<accession>A0ABQ9HE29</accession>
<keyword evidence="2" id="KW-1185">Reference proteome</keyword>
<proteinExistence type="predicted"/>